<keyword evidence="2" id="KW-1185">Reference proteome</keyword>
<reference evidence="1 2" key="1">
    <citation type="submission" date="2009-11" db="EMBL/GenBank/DDBJ databases">
        <title>Annotation of Allomyces macrogynus ATCC 38327.</title>
        <authorList>
            <consortium name="The Broad Institute Genome Sequencing Platform"/>
            <person name="Russ C."/>
            <person name="Cuomo C."/>
            <person name="Burger G."/>
            <person name="Gray M.W."/>
            <person name="Holland P.W.H."/>
            <person name="King N."/>
            <person name="Lang F.B.F."/>
            <person name="Roger A.J."/>
            <person name="Ruiz-Trillo I."/>
            <person name="Young S.K."/>
            <person name="Zeng Q."/>
            <person name="Gargeya S."/>
            <person name="Fitzgerald M."/>
            <person name="Haas B."/>
            <person name="Abouelleil A."/>
            <person name="Alvarado L."/>
            <person name="Arachchi H.M."/>
            <person name="Berlin A."/>
            <person name="Chapman S.B."/>
            <person name="Gearin G."/>
            <person name="Goldberg J."/>
            <person name="Griggs A."/>
            <person name="Gujja S."/>
            <person name="Hansen M."/>
            <person name="Heiman D."/>
            <person name="Howarth C."/>
            <person name="Larimer J."/>
            <person name="Lui A."/>
            <person name="MacDonald P.J.P."/>
            <person name="McCowen C."/>
            <person name="Montmayeur A."/>
            <person name="Murphy C."/>
            <person name="Neiman D."/>
            <person name="Pearson M."/>
            <person name="Priest M."/>
            <person name="Roberts A."/>
            <person name="Saif S."/>
            <person name="Shea T."/>
            <person name="Sisk P."/>
            <person name="Stolte C."/>
            <person name="Sykes S."/>
            <person name="Wortman J."/>
            <person name="Nusbaum C."/>
            <person name="Birren B."/>
        </authorList>
    </citation>
    <scope>NUCLEOTIDE SEQUENCE [LARGE SCALE GENOMIC DNA]</scope>
    <source>
        <strain evidence="1 2">ATCC 38327</strain>
    </source>
</reference>
<dbReference type="OrthoDB" id="423221at2759"/>
<dbReference type="Proteomes" id="UP000054350">
    <property type="component" value="Unassembled WGS sequence"/>
</dbReference>
<evidence type="ECO:0000313" key="1">
    <source>
        <dbReference type="EMBL" id="KNE69817.1"/>
    </source>
</evidence>
<organism evidence="1 2">
    <name type="scientific">Allomyces macrogynus (strain ATCC 38327)</name>
    <name type="common">Allomyces javanicus var. macrogynus</name>
    <dbReference type="NCBI Taxonomy" id="578462"/>
    <lineage>
        <taxon>Eukaryota</taxon>
        <taxon>Fungi</taxon>
        <taxon>Fungi incertae sedis</taxon>
        <taxon>Blastocladiomycota</taxon>
        <taxon>Blastocladiomycetes</taxon>
        <taxon>Blastocladiales</taxon>
        <taxon>Blastocladiaceae</taxon>
        <taxon>Allomyces</taxon>
    </lineage>
</organism>
<name>A0A0L0T501_ALLM3</name>
<evidence type="ECO:0000313" key="2">
    <source>
        <dbReference type="Proteomes" id="UP000054350"/>
    </source>
</evidence>
<dbReference type="AlphaFoldDB" id="A0A0L0T501"/>
<protein>
    <submittedName>
        <fullName evidence="1">Uncharacterized protein</fullName>
    </submittedName>
</protein>
<sequence length="512" mass="55322">MNLPAPSAWVAAIAQHGQLPLATLQVPSAEFYREYAAFGPSIKDTPTGARNPALMKTMLQNDRFLTALPGAMTSNGLQTSAMPSAIVPMTLVDVATECLASFYNLGLRIGNHEQFSEADYNLEATQDLVHKAAIFELLDEVLKLARRRGFEVSDKGRADVEKIAIEDNGKKSWLSVDQRMPTTVRVGNTDVVHPDVRSVALDDLADEEMQGAQAAAAADESGGGGLDATWRQLLAERRQVLDDKAWLEGMLAEAHQQVLAALADPVYVLVGPGKTDPVQAGPVTFPSLTTAHARTDSPRTEAVIWARGRNVLFDPVRAWVLQRLRARGTCTTCRAKWDGPYTRTKLTLAPPMKPDPDGDASLVDAAKYGTKMTVIVAYIASVVWRDQSARSTWTSPTSTAARSKPVVALLAPDSIDGPLKETTHVVLIHPFVGPCEVIAYAAKLNAIRHAVVAEQTRELTVVRFVACDTVEKELAAKRTGVPPTPEVAMLDVEGYGGPRVHAGLAEDRKGDR</sequence>
<accession>A0A0L0T501</accession>
<gene>
    <name evidence="1" type="ORF">AMAG_14353</name>
</gene>
<dbReference type="VEuPathDB" id="FungiDB:AMAG_14353"/>
<proteinExistence type="predicted"/>
<reference evidence="2" key="2">
    <citation type="submission" date="2009-11" db="EMBL/GenBank/DDBJ databases">
        <title>The Genome Sequence of Allomyces macrogynus strain ATCC 38327.</title>
        <authorList>
            <consortium name="The Broad Institute Genome Sequencing Platform"/>
            <person name="Russ C."/>
            <person name="Cuomo C."/>
            <person name="Shea T."/>
            <person name="Young S.K."/>
            <person name="Zeng Q."/>
            <person name="Koehrsen M."/>
            <person name="Haas B."/>
            <person name="Borodovsky M."/>
            <person name="Guigo R."/>
            <person name="Alvarado L."/>
            <person name="Berlin A."/>
            <person name="Borenstein D."/>
            <person name="Chen Z."/>
            <person name="Engels R."/>
            <person name="Freedman E."/>
            <person name="Gellesch M."/>
            <person name="Goldberg J."/>
            <person name="Griggs A."/>
            <person name="Gujja S."/>
            <person name="Heiman D."/>
            <person name="Hepburn T."/>
            <person name="Howarth C."/>
            <person name="Jen D."/>
            <person name="Larson L."/>
            <person name="Lewis B."/>
            <person name="Mehta T."/>
            <person name="Park D."/>
            <person name="Pearson M."/>
            <person name="Roberts A."/>
            <person name="Saif S."/>
            <person name="Shenoy N."/>
            <person name="Sisk P."/>
            <person name="Stolte C."/>
            <person name="Sykes S."/>
            <person name="Walk T."/>
            <person name="White J."/>
            <person name="Yandava C."/>
            <person name="Burger G."/>
            <person name="Gray M.W."/>
            <person name="Holland P.W.H."/>
            <person name="King N."/>
            <person name="Lang F.B.F."/>
            <person name="Roger A.J."/>
            <person name="Ruiz-Trillo I."/>
            <person name="Lander E."/>
            <person name="Nusbaum C."/>
        </authorList>
    </citation>
    <scope>NUCLEOTIDE SEQUENCE [LARGE SCALE GENOMIC DNA]</scope>
    <source>
        <strain evidence="2">ATCC 38327</strain>
    </source>
</reference>
<dbReference type="EMBL" id="GG745362">
    <property type="protein sequence ID" value="KNE69817.1"/>
    <property type="molecule type" value="Genomic_DNA"/>
</dbReference>